<name>A0A061IUX8_TRYRA</name>
<keyword evidence="3" id="KW-1185">Reference proteome</keyword>
<feature type="transmembrane region" description="Helical" evidence="1">
    <location>
        <begin position="43"/>
        <end position="64"/>
    </location>
</feature>
<sequence length="73" mass="8625">MFFSPVPLHLLLFIYFSCCFFFEIIWVHYGCCVFLGVRCRFSFCLFCFLFHVVVFSSSLVHSSFASRRVGAFR</sequence>
<comment type="caution">
    <text evidence="2">The sequence shown here is derived from an EMBL/GenBank/DDBJ whole genome shotgun (WGS) entry which is preliminary data.</text>
</comment>
<evidence type="ECO:0000313" key="2">
    <source>
        <dbReference type="EMBL" id="ESL04867.1"/>
    </source>
</evidence>
<proteinExistence type="predicted"/>
<evidence type="ECO:0000313" key="3">
    <source>
        <dbReference type="Proteomes" id="UP000031737"/>
    </source>
</evidence>
<reference evidence="2 3" key="1">
    <citation type="submission" date="2013-07" db="EMBL/GenBank/DDBJ databases">
        <authorList>
            <person name="Stoco P.H."/>
            <person name="Wagner G."/>
            <person name="Gerber A."/>
            <person name="Zaha A."/>
            <person name="Thompson C."/>
            <person name="Bartholomeu D.C."/>
            <person name="Luckemeyer D.D."/>
            <person name="Bahia D."/>
            <person name="Loreto E."/>
            <person name="Prestes E.B."/>
            <person name="Lima F.M."/>
            <person name="Rodrigues-Luiz G."/>
            <person name="Vallejo G.A."/>
            <person name="Filho J.F."/>
            <person name="Monteiro K.M."/>
            <person name="Tyler K.M."/>
            <person name="de Almeida L.G."/>
            <person name="Ortiz M.F."/>
            <person name="Siervo M.A."/>
            <person name="de Moraes M.H."/>
            <person name="Cunha O.L."/>
            <person name="Mendonca-Neto R."/>
            <person name="Silva R."/>
            <person name="Teixeira S.M."/>
            <person name="Murta S.M."/>
            <person name="Sincero T.C."/>
            <person name="Mendes T.A."/>
            <person name="Urmenyi T.P."/>
            <person name="Silva V.G."/>
            <person name="da Rocha W.D."/>
            <person name="Andersson B."/>
            <person name="Romanha A.J."/>
            <person name="Steindel M."/>
            <person name="de Vasconcelos A.T."/>
            <person name="Grisard E.C."/>
        </authorList>
    </citation>
    <scope>NUCLEOTIDE SEQUENCE [LARGE SCALE GENOMIC DNA]</scope>
    <source>
        <strain evidence="2 3">SC58</strain>
    </source>
</reference>
<dbReference type="AlphaFoldDB" id="A0A061IUX8"/>
<dbReference type="EMBL" id="AUPL01008229">
    <property type="protein sequence ID" value="ESL04867.1"/>
    <property type="molecule type" value="Genomic_DNA"/>
</dbReference>
<dbReference type="Proteomes" id="UP000031737">
    <property type="component" value="Unassembled WGS sequence"/>
</dbReference>
<accession>A0A061IUX8</accession>
<organism evidence="2 3">
    <name type="scientific">Trypanosoma rangeli SC58</name>
    <dbReference type="NCBI Taxonomy" id="429131"/>
    <lineage>
        <taxon>Eukaryota</taxon>
        <taxon>Discoba</taxon>
        <taxon>Euglenozoa</taxon>
        <taxon>Kinetoplastea</taxon>
        <taxon>Metakinetoplastina</taxon>
        <taxon>Trypanosomatida</taxon>
        <taxon>Trypanosomatidae</taxon>
        <taxon>Trypanosoma</taxon>
        <taxon>Herpetosoma</taxon>
    </lineage>
</organism>
<gene>
    <name evidence="2" type="ORF">TRSC58_07593</name>
</gene>
<feature type="transmembrane region" description="Helical" evidence="1">
    <location>
        <begin position="12"/>
        <end position="36"/>
    </location>
</feature>
<dbReference type="VEuPathDB" id="TriTrypDB:TRSC58_07593"/>
<evidence type="ECO:0000256" key="1">
    <source>
        <dbReference type="SAM" id="Phobius"/>
    </source>
</evidence>
<keyword evidence="1" id="KW-1133">Transmembrane helix</keyword>
<keyword evidence="1" id="KW-0812">Transmembrane</keyword>
<protein>
    <submittedName>
        <fullName evidence="2">Uncharacterized protein</fullName>
    </submittedName>
</protein>
<keyword evidence="1" id="KW-0472">Membrane</keyword>